<dbReference type="CDD" id="cd00143">
    <property type="entry name" value="PP2Cc"/>
    <property type="match status" value="1"/>
</dbReference>
<dbReference type="InterPro" id="IPR001932">
    <property type="entry name" value="PPM-type_phosphatase-like_dom"/>
</dbReference>
<dbReference type="SMART" id="SM00332">
    <property type="entry name" value="PP2Cc"/>
    <property type="match status" value="1"/>
</dbReference>
<dbReference type="InterPro" id="IPR036457">
    <property type="entry name" value="PPM-type-like_dom_sf"/>
</dbReference>
<evidence type="ECO:0000256" key="4">
    <source>
        <dbReference type="ARBA" id="ARBA00022723"/>
    </source>
</evidence>
<evidence type="ECO:0000256" key="7">
    <source>
        <dbReference type="ARBA" id="ARBA00022912"/>
    </source>
</evidence>
<evidence type="ECO:0000313" key="13">
    <source>
        <dbReference type="Proteomes" id="UP001454036"/>
    </source>
</evidence>
<dbReference type="EMBL" id="BAABME010005953">
    <property type="protein sequence ID" value="GAA0167066.1"/>
    <property type="molecule type" value="Genomic_DNA"/>
</dbReference>
<name>A0AAV3QUV3_LITER</name>
<evidence type="ECO:0000256" key="2">
    <source>
        <dbReference type="ARBA" id="ARBA00001946"/>
    </source>
</evidence>
<dbReference type="EC" id="3.1.3.16" evidence="3"/>
<keyword evidence="4" id="KW-0479">Metal-binding</keyword>
<dbReference type="AlphaFoldDB" id="A0AAV3QUV3"/>
<comment type="similarity">
    <text evidence="9">Belongs to the PP2C family.</text>
</comment>
<feature type="compositionally biased region" description="Polar residues" evidence="10">
    <location>
        <begin position="1"/>
        <end position="15"/>
    </location>
</feature>
<dbReference type="InterPro" id="IPR015655">
    <property type="entry name" value="PP2C"/>
</dbReference>
<organism evidence="12 13">
    <name type="scientific">Lithospermum erythrorhizon</name>
    <name type="common">Purple gromwell</name>
    <name type="synonym">Lithospermum officinale var. erythrorhizon</name>
    <dbReference type="NCBI Taxonomy" id="34254"/>
    <lineage>
        <taxon>Eukaryota</taxon>
        <taxon>Viridiplantae</taxon>
        <taxon>Streptophyta</taxon>
        <taxon>Embryophyta</taxon>
        <taxon>Tracheophyta</taxon>
        <taxon>Spermatophyta</taxon>
        <taxon>Magnoliopsida</taxon>
        <taxon>eudicotyledons</taxon>
        <taxon>Gunneridae</taxon>
        <taxon>Pentapetalae</taxon>
        <taxon>asterids</taxon>
        <taxon>lamiids</taxon>
        <taxon>Boraginales</taxon>
        <taxon>Boraginaceae</taxon>
        <taxon>Boraginoideae</taxon>
        <taxon>Lithospermeae</taxon>
        <taxon>Lithospermum</taxon>
    </lineage>
</organism>
<keyword evidence="7 9" id="KW-0904">Protein phosphatase</keyword>
<comment type="caution">
    <text evidence="12">The sequence shown here is derived from an EMBL/GenBank/DDBJ whole genome shotgun (WGS) entry which is preliminary data.</text>
</comment>
<evidence type="ECO:0000256" key="8">
    <source>
        <dbReference type="ARBA" id="ARBA00023211"/>
    </source>
</evidence>
<dbReference type="Pfam" id="PF00481">
    <property type="entry name" value="PP2C"/>
    <property type="match status" value="1"/>
</dbReference>
<comment type="cofactor">
    <cofactor evidence="2">
        <name>Mg(2+)</name>
        <dbReference type="ChEBI" id="CHEBI:18420"/>
    </cofactor>
</comment>
<dbReference type="Gene3D" id="3.60.40.10">
    <property type="entry name" value="PPM-type phosphatase domain"/>
    <property type="match status" value="1"/>
</dbReference>
<feature type="region of interest" description="Disordered" evidence="10">
    <location>
        <begin position="1"/>
        <end position="27"/>
    </location>
</feature>
<keyword evidence="6" id="KW-0460">Magnesium</keyword>
<dbReference type="GO" id="GO:0046872">
    <property type="term" value="F:metal ion binding"/>
    <property type="evidence" value="ECO:0007669"/>
    <property type="project" value="UniProtKB-KW"/>
</dbReference>
<feature type="compositionally biased region" description="Basic and acidic residues" evidence="10">
    <location>
        <begin position="18"/>
        <end position="27"/>
    </location>
</feature>
<evidence type="ECO:0000313" key="12">
    <source>
        <dbReference type="EMBL" id="GAA0167066.1"/>
    </source>
</evidence>
<keyword evidence="13" id="KW-1185">Reference proteome</keyword>
<evidence type="ECO:0000256" key="5">
    <source>
        <dbReference type="ARBA" id="ARBA00022801"/>
    </source>
</evidence>
<evidence type="ECO:0000256" key="1">
    <source>
        <dbReference type="ARBA" id="ARBA00001936"/>
    </source>
</evidence>
<protein>
    <recommendedName>
        <fullName evidence="3">protein-serine/threonine phosphatase</fullName>
        <ecNumber evidence="3">3.1.3.16</ecNumber>
    </recommendedName>
</protein>
<dbReference type="PANTHER" id="PTHR13832">
    <property type="entry name" value="PROTEIN PHOSPHATASE 2C"/>
    <property type="match status" value="1"/>
</dbReference>
<gene>
    <name evidence="12" type="ORF">LIER_22081</name>
</gene>
<dbReference type="SMART" id="SM00331">
    <property type="entry name" value="PP2C_SIG"/>
    <property type="match status" value="1"/>
</dbReference>
<dbReference type="PROSITE" id="PS01032">
    <property type="entry name" value="PPM_1"/>
    <property type="match status" value="1"/>
</dbReference>
<comment type="cofactor">
    <cofactor evidence="1">
        <name>Mn(2+)</name>
        <dbReference type="ChEBI" id="CHEBI:29035"/>
    </cofactor>
</comment>
<evidence type="ECO:0000259" key="11">
    <source>
        <dbReference type="PROSITE" id="PS51746"/>
    </source>
</evidence>
<evidence type="ECO:0000256" key="6">
    <source>
        <dbReference type="ARBA" id="ARBA00022842"/>
    </source>
</evidence>
<keyword evidence="8" id="KW-0464">Manganese</keyword>
<dbReference type="GO" id="GO:0004722">
    <property type="term" value="F:protein serine/threonine phosphatase activity"/>
    <property type="evidence" value="ECO:0007669"/>
    <property type="project" value="UniProtKB-EC"/>
</dbReference>
<sequence length="337" mass="37475">MCHSNVVQSLSSGSHSDIGPRSRNEDSHIQIDDLSTTLDFIKQSCPHKSGFYALFDGHGGSEASSYLKENAMKLFFQDIKISQEFLNLGDGNNDDSFSQELKKFHAEAFRLADQAIADEGTIDEACGTTALTAMFLGKRLMIANAGDSRAILCSRGGVFTQLTEDHRPDSNKEKKRVEESGGFIEDGYLNGELGVTRALGDWFLKYPNGEKSSPLISEPDVFEFMLSDDDEFLIIACDGLWDVLSNQEAVNIVRKEMKMHGDPRRCAQELVYQAMRRDSADNVTVIVVSLTSSYDQDHHVPVEDAPAEESVPQRPRFKFSALSEEARSKLRCLLEAN</sequence>
<proteinExistence type="inferred from homology"/>
<evidence type="ECO:0000256" key="9">
    <source>
        <dbReference type="RuleBase" id="RU003465"/>
    </source>
</evidence>
<feature type="domain" description="PPM-type phosphatase" evidence="11">
    <location>
        <begin position="11"/>
        <end position="290"/>
    </location>
</feature>
<reference evidence="12 13" key="1">
    <citation type="submission" date="2024-01" db="EMBL/GenBank/DDBJ databases">
        <title>The complete chloroplast genome sequence of Lithospermum erythrorhizon: insights into the phylogenetic relationship among Boraginaceae species and the maternal lineages of purple gromwells.</title>
        <authorList>
            <person name="Okada T."/>
            <person name="Watanabe K."/>
        </authorList>
    </citation>
    <scope>NUCLEOTIDE SEQUENCE [LARGE SCALE GENOMIC DNA]</scope>
</reference>
<dbReference type="Proteomes" id="UP001454036">
    <property type="component" value="Unassembled WGS sequence"/>
</dbReference>
<dbReference type="PROSITE" id="PS51746">
    <property type="entry name" value="PPM_2"/>
    <property type="match status" value="1"/>
</dbReference>
<dbReference type="PANTHER" id="PTHR13832:SF620">
    <property type="entry name" value="PROTEIN PHOSPHATASE 2C 13-RELATED"/>
    <property type="match status" value="1"/>
</dbReference>
<dbReference type="SUPFAM" id="SSF81606">
    <property type="entry name" value="PP2C-like"/>
    <property type="match status" value="1"/>
</dbReference>
<evidence type="ECO:0000256" key="10">
    <source>
        <dbReference type="SAM" id="MobiDB-lite"/>
    </source>
</evidence>
<accession>A0AAV3QUV3</accession>
<keyword evidence="5 9" id="KW-0378">Hydrolase</keyword>
<dbReference type="InterPro" id="IPR000222">
    <property type="entry name" value="PP2C_BS"/>
</dbReference>
<evidence type="ECO:0000256" key="3">
    <source>
        <dbReference type="ARBA" id="ARBA00013081"/>
    </source>
</evidence>